<evidence type="ECO:0000256" key="1">
    <source>
        <dbReference type="SAM" id="SignalP"/>
    </source>
</evidence>
<dbReference type="InterPro" id="IPR011990">
    <property type="entry name" value="TPR-like_helical_dom_sf"/>
</dbReference>
<evidence type="ECO:0000259" key="2">
    <source>
        <dbReference type="Pfam" id="PF19933"/>
    </source>
</evidence>
<accession>A0AAU7Y8C4</accession>
<feature type="domain" description="DUF6396" evidence="2">
    <location>
        <begin position="232"/>
        <end position="338"/>
    </location>
</feature>
<reference evidence="3" key="1">
    <citation type="submission" date="2023-08" db="EMBL/GenBank/DDBJ databases">
        <title>Increased levels of nutrients transform a symbiont into a lethal pathobiont.</title>
        <authorList>
            <person name="Lachnit T."/>
            <person name="Ulrich L."/>
            <person name="Willmer F.M."/>
            <person name="Hasenbein T."/>
            <person name="Steiner L.X."/>
            <person name="Wolters M."/>
            <person name="Herbst E.M."/>
            <person name="Deines P."/>
        </authorList>
    </citation>
    <scope>NUCLEOTIDE SEQUENCE</scope>
    <source>
        <strain evidence="3">T3</strain>
    </source>
</reference>
<dbReference type="PROSITE" id="PS51257">
    <property type="entry name" value="PROKAR_LIPOPROTEIN"/>
    <property type="match status" value="1"/>
</dbReference>
<dbReference type="SMART" id="SM00671">
    <property type="entry name" value="SEL1"/>
    <property type="match status" value="1"/>
</dbReference>
<dbReference type="EMBL" id="CP158373">
    <property type="protein sequence ID" value="XBY66010.1"/>
    <property type="molecule type" value="Genomic_DNA"/>
</dbReference>
<dbReference type="SUPFAM" id="SSF81901">
    <property type="entry name" value="HCP-like"/>
    <property type="match status" value="1"/>
</dbReference>
<organism evidence="3">
    <name type="scientific">Pseudomonas solani</name>
    <dbReference type="NCBI Taxonomy" id="2731552"/>
    <lineage>
        <taxon>Bacteria</taxon>
        <taxon>Pseudomonadati</taxon>
        <taxon>Pseudomonadota</taxon>
        <taxon>Gammaproteobacteria</taxon>
        <taxon>Pseudomonadales</taxon>
        <taxon>Pseudomonadaceae</taxon>
        <taxon>Pseudomonas</taxon>
    </lineage>
</organism>
<protein>
    <submittedName>
        <fullName evidence="3">DUF6396 domain-containing protein</fullName>
    </submittedName>
</protein>
<dbReference type="AlphaFoldDB" id="A0AAU7Y8C4"/>
<feature type="signal peptide" evidence="1">
    <location>
        <begin position="1"/>
        <end position="19"/>
    </location>
</feature>
<sequence>MRCLLLLMTLLLAACNGHGLKLKKDTAVDPLPQIRANLAFTCRHERIPDASADSDLLFKYARWLQKNNQLKQDPAVDAEVERLYRIAAEHQHYKASINLINGAFRGHFKVRGAERLRLSQEMMEAGVATGYYFVGLFLQRGSAGLREDPELALRYYRKAADEGSALAQALVADKLAPVDIAPDIARQMRRCAAEQGHGDAATDLGVDLKYDKHFQEALEAFQLGTAAGDEASAGRLWEAFKGPSPADTAYYLGQEKDLERAERYQTIWRILARYSYASPKVPEINEILPLPPAKLPPWDGKLQWLEERKANLPPPKPSEALISQLARDKHLDPATGRPTPESPHFVYLDSLLICVSGEPCPRAGYWAAMDVDFFWITVKGKARQRFKEGEILPTLTLEQRTPRIWPLPEKVTVGPERVRWRMLGEA</sequence>
<keyword evidence="1" id="KW-0732">Signal</keyword>
<dbReference type="InterPro" id="IPR045653">
    <property type="entry name" value="DUF6396"/>
</dbReference>
<dbReference type="Gene3D" id="1.25.40.10">
    <property type="entry name" value="Tetratricopeptide repeat domain"/>
    <property type="match status" value="1"/>
</dbReference>
<dbReference type="Pfam" id="PF19933">
    <property type="entry name" value="DUF6396"/>
    <property type="match status" value="1"/>
</dbReference>
<feature type="chain" id="PRO_5043481966" evidence="1">
    <location>
        <begin position="20"/>
        <end position="426"/>
    </location>
</feature>
<name>A0AAU7Y8C4_9PSED</name>
<dbReference type="InterPro" id="IPR006597">
    <property type="entry name" value="Sel1-like"/>
</dbReference>
<proteinExistence type="predicted"/>
<gene>
    <name evidence="3" type="ORF">ABS648_09705</name>
</gene>
<evidence type="ECO:0000313" key="3">
    <source>
        <dbReference type="EMBL" id="XBY66010.1"/>
    </source>
</evidence>